<sequence length="409" mass="46812">MQLPNDVTFIFNMYNIRCINKIMLFVYLIFSLNAVIKTNRHQICKQHMKVKVKLYLFIFLFTLPDNNLTISELCRPLNCKKKELCLLEDTFTAVCVSKKELHKSGLNELSYRDHIDVVIPKSLAVQQRRMRTDSSADTQDDDAFFDSEDDDEDQDESKNRSQFEFFIGEKKLNLLQKLNIQKIVVNRGNGSFCDSMLASFPTIRHVRPEVVFSTTFLVTSREVVPPSGKSLGNTEGSLTRRGLSSTTLMTLYALPQDFLAFAPRFRIVDRLPYIGEFAKNFLFLGKRVFAKRTSLHDNFEVSTWGKRKGTENETFFSKLALHSFRTFNQVVSSVAKSSTKPQAMGTFKVIFKRYYCYLLLLPFTVAVAVASCYCIPMGSSAIIVAKKYMYLLSGIALFIINLNENISEN</sequence>
<feature type="transmembrane region" description="Helical" evidence="2">
    <location>
        <begin position="388"/>
        <end position="406"/>
    </location>
</feature>
<evidence type="ECO:0000313" key="4">
    <source>
        <dbReference type="Proteomes" id="UP001607303"/>
    </source>
</evidence>
<keyword evidence="2" id="KW-0472">Membrane</keyword>
<comment type="caution">
    <text evidence="3">The sequence shown here is derived from an EMBL/GenBank/DDBJ whole genome shotgun (WGS) entry which is preliminary data.</text>
</comment>
<keyword evidence="4" id="KW-1185">Reference proteome</keyword>
<keyword evidence="2" id="KW-0812">Transmembrane</keyword>
<dbReference type="Proteomes" id="UP001607303">
    <property type="component" value="Unassembled WGS sequence"/>
</dbReference>
<evidence type="ECO:0000256" key="1">
    <source>
        <dbReference type="SAM" id="MobiDB-lite"/>
    </source>
</evidence>
<feature type="transmembrane region" description="Helical" evidence="2">
    <location>
        <begin position="14"/>
        <end position="36"/>
    </location>
</feature>
<accession>A0ABD2CL71</accession>
<evidence type="ECO:0000256" key="2">
    <source>
        <dbReference type="SAM" id="Phobius"/>
    </source>
</evidence>
<evidence type="ECO:0000313" key="3">
    <source>
        <dbReference type="EMBL" id="KAL2745853.1"/>
    </source>
</evidence>
<gene>
    <name evidence="3" type="ORF">V1477_006007</name>
</gene>
<protein>
    <submittedName>
        <fullName evidence="3">Proteoglycan Cow</fullName>
    </submittedName>
</protein>
<dbReference type="AlphaFoldDB" id="A0ABD2CL71"/>
<feature type="compositionally biased region" description="Acidic residues" evidence="1">
    <location>
        <begin position="138"/>
        <end position="155"/>
    </location>
</feature>
<keyword evidence="2" id="KW-1133">Transmembrane helix</keyword>
<organism evidence="3 4">
    <name type="scientific">Vespula maculifrons</name>
    <name type="common">Eastern yellow jacket</name>
    <name type="synonym">Wasp</name>
    <dbReference type="NCBI Taxonomy" id="7453"/>
    <lineage>
        <taxon>Eukaryota</taxon>
        <taxon>Metazoa</taxon>
        <taxon>Ecdysozoa</taxon>
        <taxon>Arthropoda</taxon>
        <taxon>Hexapoda</taxon>
        <taxon>Insecta</taxon>
        <taxon>Pterygota</taxon>
        <taxon>Neoptera</taxon>
        <taxon>Endopterygota</taxon>
        <taxon>Hymenoptera</taxon>
        <taxon>Apocrita</taxon>
        <taxon>Aculeata</taxon>
        <taxon>Vespoidea</taxon>
        <taxon>Vespidae</taxon>
        <taxon>Vespinae</taxon>
        <taxon>Vespula</taxon>
    </lineage>
</organism>
<proteinExistence type="predicted"/>
<feature type="transmembrane region" description="Helical" evidence="2">
    <location>
        <begin position="354"/>
        <end position="376"/>
    </location>
</feature>
<name>A0ABD2CL71_VESMC</name>
<feature type="region of interest" description="Disordered" evidence="1">
    <location>
        <begin position="129"/>
        <end position="157"/>
    </location>
</feature>
<reference evidence="3 4" key="1">
    <citation type="journal article" date="2024" name="Ann. Entomol. Soc. Am.">
        <title>Genomic analyses of the southern and eastern yellowjacket wasps (Hymenoptera: Vespidae) reveal evolutionary signatures of social life.</title>
        <authorList>
            <person name="Catto M.A."/>
            <person name="Caine P.B."/>
            <person name="Orr S.E."/>
            <person name="Hunt B.G."/>
            <person name="Goodisman M.A.D."/>
        </authorList>
    </citation>
    <scope>NUCLEOTIDE SEQUENCE [LARGE SCALE GENOMIC DNA]</scope>
    <source>
        <strain evidence="3">232</strain>
        <tissue evidence="3">Head and thorax</tissue>
    </source>
</reference>
<dbReference type="EMBL" id="JAYRBN010000040">
    <property type="protein sequence ID" value="KAL2745853.1"/>
    <property type="molecule type" value="Genomic_DNA"/>
</dbReference>